<evidence type="ECO:0000313" key="4">
    <source>
        <dbReference type="Proteomes" id="UP000192610"/>
    </source>
</evidence>
<proteinExistence type="predicted"/>
<comment type="caution">
    <text evidence="3">The sequence shown here is derived from an EMBL/GenBank/DDBJ whole genome shotgun (WGS) entry which is preliminary data.</text>
</comment>
<feature type="signal peptide" evidence="1">
    <location>
        <begin position="1"/>
        <end position="22"/>
    </location>
</feature>
<feature type="chain" id="PRO_5010723381" description="DUF3857 domain-containing protein" evidence="1">
    <location>
        <begin position="23"/>
        <end position="657"/>
    </location>
</feature>
<dbReference type="InterPro" id="IPR024618">
    <property type="entry name" value="DUF3857"/>
</dbReference>
<dbReference type="AlphaFoldDB" id="A0A1V9F2M8"/>
<evidence type="ECO:0000313" key="3">
    <source>
        <dbReference type="EMBL" id="OQP52620.1"/>
    </source>
</evidence>
<dbReference type="RefSeq" id="WP_081198093.1">
    <property type="nucleotide sequence ID" value="NZ_FOCZ01000012.1"/>
</dbReference>
<protein>
    <recommendedName>
        <fullName evidence="2">DUF3857 domain-containing protein</fullName>
    </recommendedName>
</protein>
<dbReference type="Pfam" id="PF12969">
    <property type="entry name" value="DUF3857"/>
    <property type="match status" value="1"/>
</dbReference>
<dbReference type="EMBL" id="LVXG01000008">
    <property type="protein sequence ID" value="OQP52620.1"/>
    <property type="molecule type" value="Genomic_DNA"/>
</dbReference>
<gene>
    <name evidence="3" type="ORF">A4H97_25185</name>
</gene>
<dbReference type="Proteomes" id="UP000192610">
    <property type="component" value="Unassembled WGS sequence"/>
</dbReference>
<dbReference type="Gene3D" id="2.60.120.1130">
    <property type="match status" value="1"/>
</dbReference>
<keyword evidence="4" id="KW-1185">Reference proteome</keyword>
<feature type="domain" description="DUF3857" evidence="2">
    <location>
        <begin position="73"/>
        <end position="199"/>
    </location>
</feature>
<evidence type="ECO:0000256" key="1">
    <source>
        <dbReference type="SAM" id="SignalP"/>
    </source>
</evidence>
<dbReference type="OrthoDB" id="1153981at2"/>
<name>A0A1V9F2M8_9BACT</name>
<organism evidence="3 4">
    <name type="scientific">Niastella yeongjuensis</name>
    <dbReference type="NCBI Taxonomy" id="354355"/>
    <lineage>
        <taxon>Bacteria</taxon>
        <taxon>Pseudomonadati</taxon>
        <taxon>Bacteroidota</taxon>
        <taxon>Chitinophagia</taxon>
        <taxon>Chitinophagales</taxon>
        <taxon>Chitinophagaceae</taxon>
        <taxon>Niastella</taxon>
    </lineage>
</organism>
<keyword evidence="1" id="KW-0732">Signal</keyword>
<reference evidence="4" key="1">
    <citation type="submission" date="2016-04" db="EMBL/GenBank/DDBJ databases">
        <authorList>
            <person name="Chen L."/>
            <person name="Zhuang W."/>
            <person name="Wang G."/>
        </authorList>
    </citation>
    <scope>NUCLEOTIDE SEQUENCE [LARGE SCALE GENOMIC DNA]</scope>
    <source>
        <strain evidence="4">17621</strain>
    </source>
</reference>
<sequence>MLHVHKQVITACLLICSGSLFAQTATPVLEQEQWSSQSGIQPLDAKYNNESAIALFEKRRIEYVDENKDMAAYKTYHTRVHINDDKGIESFNKIYLPVASNDDIVDIKARTVLPGGKIIELDKKNIKDMKEDEQLYKIFAMEGLVKGCEVEYYYIYKANVSFFGREVIQRSFPILDSRIEVVGPDRLIFEAKGYNQVNAAADTLIGKKRFLIVHQENIPGATDEKYAPFTASLKRVEYKLSYNNSNINASRLFTWNELAKRIYSIYGTFSDKELKKVDGLISSNNWKNSGDEAAMVIAVEHFLKMNISTRDDINDENAESIEWIIKNKLATYRGIERLYGAIFKQLGVNHEFVMCGSRDDFSVDKAFENWNNCDNQLIYFPKLKKYISPTAIEMRYPLFNPSWIGTNGIYCKGTVIGNFTTAIADIKPIVGEAYTQSSNNIDAKLQLNKTLDTLIVKSRQSYSGYSAVFFRASFNFTSEERQKELMKELVKFGTSSEKVVSSKIENKEMENYQGNKPFILDMEVNASELVEKAGNKILVKIGEIIGPQVEMYQEKPRQFDMDVNYPHTLDRTIEFTIPDGYKVKNLNDLTISKVYKDNNELAMGFESSYTQEGNVVKVRVLEQYRKIQYPLAWYEDFKKIINASADFNKVTLVLEAK</sequence>
<accession>A0A1V9F2M8</accession>
<dbReference type="Gene3D" id="2.60.40.3140">
    <property type="match status" value="1"/>
</dbReference>
<evidence type="ECO:0000259" key="2">
    <source>
        <dbReference type="Pfam" id="PF12969"/>
    </source>
</evidence>
<dbReference type="STRING" id="354355.SAMN05660816_05315"/>